<dbReference type="PANTHER" id="PTHR21461">
    <property type="entry name" value="GLYCOSYLTRANSFERASE FAMILY 92 PROTEIN"/>
    <property type="match status" value="1"/>
</dbReference>
<evidence type="ECO:0000256" key="6">
    <source>
        <dbReference type="ARBA" id="ARBA00023136"/>
    </source>
</evidence>
<dbReference type="GO" id="GO:0016020">
    <property type="term" value="C:membrane"/>
    <property type="evidence" value="ECO:0007669"/>
    <property type="project" value="UniProtKB-SubCell"/>
</dbReference>
<dbReference type="InterPro" id="IPR008166">
    <property type="entry name" value="Glyco_transf_92"/>
</dbReference>
<evidence type="ECO:0000256" key="3">
    <source>
        <dbReference type="ARBA" id="ARBA00022679"/>
    </source>
</evidence>
<dbReference type="PANTHER" id="PTHR21461:SF69">
    <property type="entry name" value="GLYCOSYLTRANSFERASE FAMILY 92 PROTEIN"/>
    <property type="match status" value="1"/>
</dbReference>
<sequence length="320" mass="38032">MNISENKYFIFDTPIQLNLKYIIKSIAASLLSSYYKIFMNFFHPHMGQTKKYKVAICAIFKNEAPYLKEWIEFHKIVGIEHFYLYNNFSQDKYKEILAPYVESGDVTLIDWPHKQAQMQAYADSIARFSNEVQWIGFIDLDEYIVPNKMDTVYAFLQKFEKNRPVVMMYWRVFGSSGRIERDITGLVTEDFTVCWSKYDSIGKCFFNTKYEFNPQDKRNKTMHAMWGMYNGIALPPVNLYDNACIMGRNSISNGDFSIQINHYFTKSYQEYLTKVSRGDAYFKKNPRDEEYFYAHEMLCQDVDYHAYKYLIKLKKAIQDK</sequence>
<name>A0A1H6TXW6_9FIRM</name>
<dbReference type="EMBL" id="FNZK01000001">
    <property type="protein sequence ID" value="SEI84851.1"/>
    <property type="molecule type" value="Genomic_DNA"/>
</dbReference>
<protein>
    <submittedName>
        <fullName evidence="7">Glycosyltransferase family 92</fullName>
    </submittedName>
</protein>
<evidence type="ECO:0000256" key="4">
    <source>
        <dbReference type="ARBA" id="ARBA00022692"/>
    </source>
</evidence>
<keyword evidence="5" id="KW-1133">Transmembrane helix</keyword>
<dbReference type="Proteomes" id="UP000199662">
    <property type="component" value="Unassembled WGS sequence"/>
</dbReference>
<dbReference type="STRING" id="84035.SAMN05660742_101222"/>
<keyword evidence="4" id="KW-0812">Transmembrane</keyword>
<evidence type="ECO:0000256" key="1">
    <source>
        <dbReference type="ARBA" id="ARBA00004167"/>
    </source>
</evidence>
<dbReference type="SUPFAM" id="SSF53448">
    <property type="entry name" value="Nucleotide-diphospho-sugar transferases"/>
    <property type="match status" value="1"/>
</dbReference>
<evidence type="ECO:0000256" key="2">
    <source>
        <dbReference type="ARBA" id="ARBA00022676"/>
    </source>
</evidence>
<dbReference type="Pfam" id="PF01697">
    <property type="entry name" value="Glyco_transf_92"/>
    <property type="match status" value="1"/>
</dbReference>
<evidence type="ECO:0000313" key="8">
    <source>
        <dbReference type="Proteomes" id="UP000199662"/>
    </source>
</evidence>
<keyword evidence="3 7" id="KW-0808">Transferase</keyword>
<keyword evidence="8" id="KW-1185">Reference proteome</keyword>
<evidence type="ECO:0000313" key="7">
    <source>
        <dbReference type="EMBL" id="SEI84851.1"/>
    </source>
</evidence>
<proteinExistence type="predicted"/>
<dbReference type="RefSeq" id="WP_091828439.1">
    <property type="nucleotide sequence ID" value="NZ_FNZK01000001.1"/>
</dbReference>
<dbReference type="AlphaFoldDB" id="A0A1H6TXW6"/>
<keyword evidence="2" id="KW-0328">Glycosyltransferase</keyword>
<dbReference type="GO" id="GO:0016757">
    <property type="term" value="F:glycosyltransferase activity"/>
    <property type="evidence" value="ECO:0007669"/>
    <property type="project" value="UniProtKB-KW"/>
</dbReference>
<dbReference type="InterPro" id="IPR029044">
    <property type="entry name" value="Nucleotide-diphossugar_trans"/>
</dbReference>
<comment type="subcellular location">
    <subcellularLocation>
        <location evidence="1">Membrane</location>
        <topology evidence="1">Single-pass membrane protein</topology>
    </subcellularLocation>
</comment>
<gene>
    <name evidence="7" type="ORF">SAMN05660742_101222</name>
</gene>
<dbReference type="Gene3D" id="3.90.550.10">
    <property type="entry name" value="Spore Coat Polysaccharide Biosynthesis Protein SpsA, Chain A"/>
    <property type="match status" value="1"/>
</dbReference>
<keyword evidence="6" id="KW-0472">Membrane</keyword>
<accession>A0A1H6TXW6</accession>
<evidence type="ECO:0000256" key="5">
    <source>
        <dbReference type="ARBA" id="ARBA00022989"/>
    </source>
</evidence>
<dbReference type="GO" id="GO:0005737">
    <property type="term" value="C:cytoplasm"/>
    <property type="evidence" value="ECO:0007669"/>
    <property type="project" value="TreeGrafter"/>
</dbReference>
<organism evidence="7 8">
    <name type="scientific">Propionispira arboris</name>
    <dbReference type="NCBI Taxonomy" id="84035"/>
    <lineage>
        <taxon>Bacteria</taxon>
        <taxon>Bacillati</taxon>
        <taxon>Bacillota</taxon>
        <taxon>Negativicutes</taxon>
        <taxon>Selenomonadales</taxon>
        <taxon>Selenomonadaceae</taxon>
        <taxon>Propionispira</taxon>
    </lineage>
</organism>
<reference evidence="7 8" key="1">
    <citation type="submission" date="2016-10" db="EMBL/GenBank/DDBJ databases">
        <authorList>
            <person name="de Groot N.N."/>
        </authorList>
    </citation>
    <scope>NUCLEOTIDE SEQUENCE [LARGE SCALE GENOMIC DNA]</scope>
    <source>
        <strain evidence="7 8">DSM 2179</strain>
    </source>
</reference>